<dbReference type="KEGG" id="lcre:Pla8534_56220"/>
<dbReference type="OrthoDB" id="9798585at2"/>
<proteinExistence type="predicted"/>
<dbReference type="CDD" id="cd06981">
    <property type="entry name" value="cupin_reut_a1446"/>
    <property type="match status" value="1"/>
</dbReference>
<dbReference type="Gene3D" id="2.60.120.10">
    <property type="entry name" value="Jelly Rolls"/>
    <property type="match status" value="1"/>
</dbReference>
<evidence type="ECO:0000313" key="1">
    <source>
        <dbReference type="EMBL" id="QDU97766.1"/>
    </source>
</evidence>
<name>A0A518E0Z9_9BACT</name>
<protein>
    <submittedName>
        <fullName evidence="1">Cupin domain protein</fullName>
    </submittedName>
</protein>
<reference evidence="1 2" key="1">
    <citation type="submission" date="2019-02" db="EMBL/GenBank/DDBJ databases">
        <title>Deep-cultivation of Planctomycetes and their phenomic and genomic characterization uncovers novel biology.</title>
        <authorList>
            <person name="Wiegand S."/>
            <person name="Jogler M."/>
            <person name="Boedeker C."/>
            <person name="Pinto D."/>
            <person name="Vollmers J."/>
            <person name="Rivas-Marin E."/>
            <person name="Kohn T."/>
            <person name="Peeters S.H."/>
            <person name="Heuer A."/>
            <person name="Rast P."/>
            <person name="Oberbeckmann S."/>
            <person name="Bunk B."/>
            <person name="Jeske O."/>
            <person name="Meyerdierks A."/>
            <person name="Storesund J.E."/>
            <person name="Kallscheuer N."/>
            <person name="Luecker S."/>
            <person name="Lage O.M."/>
            <person name="Pohl T."/>
            <person name="Merkel B.J."/>
            <person name="Hornburger P."/>
            <person name="Mueller R.-W."/>
            <person name="Bruemmer F."/>
            <person name="Labrenz M."/>
            <person name="Spormann A.M."/>
            <person name="Op den Camp H."/>
            <person name="Overmann J."/>
            <person name="Amann R."/>
            <person name="Jetten M.S.M."/>
            <person name="Mascher T."/>
            <person name="Medema M.H."/>
            <person name="Devos D.P."/>
            <person name="Kaster A.-K."/>
            <person name="Ovreas L."/>
            <person name="Rohde M."/>
            <person name="Galperin M.Y."/>
            <person name="Jogler C."/>
        </authorList>
    </citation>
    <scope>NUCLEOTIDE SEQUENCE [LARGE SCALE GENOMIC DNA]</scope>
    <source>
        <strain evidence="1 2">Pla85_3_4</strain>
    </source>
</reference>
<dbReference type="InterPro" id="IPR014710">
    <property type="entry name" value="RmlC-like_jellyroll"/>
</dbReference>
<dbReference type="InterPro" id="IPR011051">
    <property type="entry name" value="RmlC_Cupin_sf"/>
</dbReference>
<dbReference type="Proteomes" id="UP000317648">
    <property type="component" value="Chromosome"/>
</dbReference>
<keyword evidence="2" id="KW-1185">Reference proteome</keyword>
<organism evidence="1 2">
    <name type="scientific">Lignipirellula cremea</name>
    <dbReference type="NCBI Taxonomy" id="2528010"/>
    <lineage>
        <taxon>Bacteria</taxon>
        <taxon>Pseudomonadati</taxon>
        <taxon>Planctomycetota</taxon>
        <taxon>Planctomycetia</taxon>
        <taxon>Pirellulales</taxon>
        <taxon>Pirellulaceae</taxon>
        <taxon>Lignipirellula</taxon>
    </lineage>
</organism>
<accession>A0A518E0Z9</accession>
<sequence length="119" mass="12864">MQPGNLFAQLPTDLSAEVFETLASGDNVRVERIVSHGQASPDGFWYDQPQHEWVVLLRGSAHLELREPAAEVSLTPGDYLLIAAHRPHRVNGTALGQPTIWLAVHFGPSPAAAAEPPAK</sequence>
<gene>
    <name evidence="1" type="ORF">Pla8534_56220</name>
</gene>
<evidence type="ECO:0000313" key="2">
    <source>
        <dbReference type="Proteomes" id="UP000317648"/>
    </source>
</evidence>
<dbReference type="SUPFAM" id="SSF51182">
    <property type="entry name" value="RmlC-like cupins"/>
    <property type="match status" value="1"/>
</dbReference>
<dbReference type="RefSeq" id="WP_145056521.1">
    <property type="nucleotide sequence ID" value="NZ_CP036433.1"/>
</dbReference>
<dbReference type="AlphaFoldDB" id="A0A518E0Z9"/>
<dbReference type="EMBL" id="CP036433">
    <property type="protein sequence ID" value="QDU97766.1"/>
    <property type="molecule type" value="Genomic_DNA"/>
</dbReference>